<reference evidence="1 2" key="1">
    <citation type="submission" date="2019-02" db="EMBL/GenBank/DDBJ databases">
        <title>Deep-cultivation of Planctomycetes and their phenomic and genomic characterization uncovers novel biology.</title>
        <authorList>
            <person name="Wiegand S."/>
            <person name="Jogler M."/>
            <person name="Boedeker C."/>
            <person name="Pinto D."/>
            <person name="Vollmers J."/>
            <person name="Rivas-Marin E."/>
            <person name="Kohn T."/>
            <person name="Peeters S.H."/>
            <person name="Heuer A."/>
            <person name="Rast P."/>
            <person name="Oberbeckmann S."/>
            <person name="Bunk B."/>
            <person name="Jeske O."/>
            <person name="Meyerdierks A."/>
            <person name="Storesund J.E."/>
            <person name="Kallscheuer N."/>
            <person name="Luecker S."/>
            <person name="Lage O.M."/>
            <person name="Pohl T."/>
            <person name="Merkel B.J."/>
            <person name="Hornburger P."/>
            <person name="Mueller R.-W."/>
            <person name="Bruemmer F."/>
            <person name="Labrenz M."/>
            <person name="Spormann A.M."/>
            <person name="Op Den Camp H."/>
            <person name="Overmann J."/>
            <person name="Amann R."/>
            <person name="Jetten M.S.M."/>
            <person name="Mascher T."/>
            <person name="Medema M.H."/>
            <person name="Devos D.P."/>
            <person name="Kaster A.-K."/>
            <person name="Ovreas L."/>
            <person name="Rohde M."/>
            <person name="Galperin M.Y."/>
            <person name="Jogler C."/>
        </authorList>
    </citation>
    <scope>NUCLEOTIDE SEQUENCE [LARGE SCALE GENOMIC DNA]</scope>
    <source>
        <strain evidence="1 2">Q31b</strain>
    </source>
</reference>
<comment type="caution">
    <text evidence="1">The sequence shown here is derived from an EMBL/GenBank/DDBJ whole genome shotgun (WGS) entry which is preliminary data.</text>
</comment>
<accession>A0A5C6E052</accession>
<keyword evidence="2" id="KW-1185">Reference proteome</keyword>
<evidence type="ECO:0000313" key="1">
    <source>
        <dbReference type="EMBL" id="TWU43063.1"/>
    </source>
</evidence>
<dbReference type="AlphaFoldDB" id="A0A5C6E052"/>
<proteinExistence type="predicted"/>
<dbReference type="OrthoDB" id="213056at2"/>
<dbReference type="RefSeq" id="WP_146599555.1">
    <property type="nucleotide sequence ID" value="NZ_SJPY01000003.1"/>
</dbReference>
<organism evidence="1 2">
    <name type="scientific">Novipirellula aureliae</name>
    <dbReference type="NCBI Taxonomy" id="2527966"/>
    <lineage>
        <taxon>Bacteria</taxon>
        <taxon>Pseudomonadati</taxon>
        <taxon>Planctomycetota</taxon>
        <taxon>Planctomycetia</taxon>
        <taxon>Pirellulales</taxon>
        <taxon>Pirellulaceae</taxon>
        <taxon>Novipirellula</taxon>
    </lineage>
</organism>
<name>A0A5C6E052_9BACT</name>
<evidence type="ECO:0008006" key="3">
    <source>
        <dbReference type="Google" id="ProtNLM"/>
    </source>
</evidence>
<gene>
    <name evidence="1" type="ORF">Q31b_21000</name>
</gene>
<dbReference type="EMBL" id="SJPY01000003">
    <property type="protein sequence ID" value="TWU43063.1"/>
    <property type="molecule type" value="Genomic_DNA"/>
</dbReference>
<evidence type="ECO:0000313" key="2">
    <source>
        <dbReference type="Proteomes" id="UP000315471"/>
    </source>
</evidence>
<sequence>MPATFEHFGLRFLYPDNWVSVVDPEGGVTLQMPNGGFCSILREETTNSEAVILDQIAAAIGADYGEVEKELLPIDAFLDEGVAADLRFYYLDLMIVSRLIIAPLDGQRFVIQFQAECRDFDANEAVFSAIIKQLRETEPNQTRS</sequence>
<protein>
    <recommendedName>
        <fullName evidence="3">DUF1795 domain-containing protein</fullName>
    </recommendedName>
</protein>
<dbReference type="Proteomes" id="UP000315471">
    <property type="component" value="Unassembled WGS sequence"/>
</dbReference>